<sequence length="387" mass="43941">MSRVCYLYDTLKPSPDTFSWPTSFSLGVIFKGQDMNAQLPQEIIDMINDRVRETPSYKESLVSIRSVSRAWSQSADRLLYHDIKLGEGIKQGSIEYHNLKQDYLKHRILSTNEYLAGLVRNIHLKVIRENVRLCIGVLALCRNVIEVEIQIGSICMNDENSLLKCLGGLCGTLKTLRINGQGGCMIPEKLFLDDCGRAREWPRLEVLDINSPQGDYRNAHFDLERRLSSGLRPKTQGPYSANVPSLRRLSIYLGRPSYINSNTFPISVPNPALSSLRLLHSWSSTLQELTFYSFTYLSEEKTIPFPVFPSIVPAGLDMKLTSTEPPGITKASISDDAQQTRKLERLWLGGFITFDIWKELKTECKRRGIEFEFSRRGSKDIGDSFFG</sequence>
<evidence type="ECO:0000313" key="1">
    <source>
        <dbReference type="EMBL" id="PAV15624.1"/>
    </source>
</evidence>
<accession>A0A286U7Z1</accession>
<dbReference type="Proteomes" id="UP000217199">
    <property type="component" value="Unassembled WGS sequence"/>
</dbReference>
<evidence type="ECO:0000313" key="2">
    <source>
        <dbReference type="Proteomes" id="UP000217199"/>
    </source>
</evidence>
<gene>
    <name evidence="1" type="ORF">PNOK_0848200</name>
</gene>
<dbReference type="EMBL" id="NBII01000009">
    <property type="protein sequence ID" value="PAV15624.1"/>
    <property type="molecule type" value="Genomic_DNA"/>
</dbReference>
<reference evidence="1 2" key="1">
    <citation type="journal article" date="2017" name="Mol. Ecol.">
        <title>Comparative and population genomic landscape of Phellinus noxius: A hypervariable fungus causing root rot in trees.</title>
        <authorList>
            <person name="Chung C.L."/>
            <person name="Lee T.J."/>
            <person name="Akiba M."/>
            <person name="Lee H.H."/>
            <person name="Kuo T.H."/>
            <person name="Liu D."/>
            <person name="Ke H.M."/>
            <person name="Yokoi T."/>
            <person name="Roa M.B."/>
            <person name="Lu M.J."/>
            <person name="Chang Y.Y."/>
            <person name="Ann P.J."/>
            <person name="Tsai J.N."/>
            <person name="Chen C.Y."/>
            <person name="Tzean S.S."/>
            <person name="Ota Y."/>
            <person name="Hattori T."/>
            <person name="Sahashi N."/>
            <person name="Liou R.F."/>
            <person name="Kikuchi T."/>
            <person name="Tsai I.J."/>
        </authorList>
    </citation>
    <scope>NUCLEOTIDE SEQUENCE [LARGE SCALE GENOMIC DNA]</scope>
    <source>
        <strain evidence="1 2">FFPRI411160</strain>
    </source>
</reference>
<protein>
    <submittedName>
        <fullName evidence="1">Uncharacterized protein</fullName>
    </submittedName>
</protein>
<keyword evidence="2" id="KW-1185">Reference proteome</keyword>
<dbReference type="AlphaFoldDB" id="A0A286U7Z1"/>
<proteinExistence type="predicted"/>
<name>A0A286U7Z1_9AGAM</name>
<comment type="caution">
    <text evidence="1">The sequence shown here is derived from an EMBL/GenBank/DDBJ whole genome shotgun (WGS) entry which is preliminary data.</text>
</comment>
<organism evidence="1 2">
    <name type="scientific">Pyrrhoderma noxium</name>
    <dbReference type="NCBI Taxonomy" id="2282107"/>
    <lineage>
        <taxon>Eukaryota</taxon>
        <taxon>Fungi</taxon>
        <taxon>Dikarya</taxon>
        <taxon>Basidiomycota</taxon>
        <taxon>Agaricomycotina</taxon>
        <taxon>Agaricomycetes</taxon>
        <taxon>Hymenochaetales</taxon>
        <taxon>Hymenochaetaceae</taxon>
        <taxon>Pyrrhoderma</taxon>
    </lineage>
</organism>
<dbReference type="InParanoid" id="A0A286U7Z1"/>